<reference evidence="9 10" key="1">
    <citation type="submission" date="2012-10" db="EMBL/GenBank/DDBJ databases">
        <title>Genome sequencing of Tanticharoenia sakaeratensis NBRC 103193.</title>
        <authorList>
            <person name="Azuma Y."/>
            <person name="Hadano H."/>
            <person name="Hirakawa H."/>
            <person name="Matsushita K."/>
        </authorList>
    </citation>
    <scope>NUCLEOTIDE SEQUENCE [LARGE SCALE GENOMIC DNA]</scope>
    <source>
        <strain evidence="9 10">NBRC 103193</strain>
    </source>
</reference>
<keyword evidence="10" id="KW-1185">Reference proteome</keyword>
<evidence type="ECO:0000256" key="4">
    <source>
        <dbReference type="ARBA" id="ARBA00022692"/>
    </source>
</evidence>
<evidence type="ECO:0000256" key="2">
    <source>
        <dbReference type="ARBA" id="ARBA00008193"/>
    </source>
</evidence>
<feature type="transmembrane region" description="Helical" evidence="7">
    <location>
        <begin position="71"/>
        <end position="90"/>
    </location>
</feature>
<dbReference type="PANTHER" id="PTHR30506">
    <property type="entry name" value="INNER MEMBRANE PROTEIN"/>
    <property type="match status" value="1"/>
</dbReference>
<dbReference type="GO" id="GO:0005886">
    <property type="term" value="C:plasma membrane"/>
    <property type="evidence" value="ECO:0007669"/>
    <property type="project" value="UniProtKB-SubCell"/>
</dbReference>
<gene>
    <name evidence="9" type="ORF">Tasa_022_012</name>
</gene>
<dbReference type="Pfam" id="PF03458">
    <property type="entry name" value="Gly_transporter"/>
    <property type="match status" value="2"/>
</dbReference>
<evidence type="ECO:0000256" key="1">
    <source>
        <dbReference type="ARBA" id="ARBA00004651"/>
    </source>
</evidence>
<keyword evidence="4 7" id="KW-0812">Transmembrane</keyword>
<comment type="subcellular location">
    <subcellularLocation>
        <location evidence="1">Cell membrane</location>
        <topology evidence="1">Multi-pass membrane protein</topology>
    </subcellularLocation>
</comment>
<feature type="domain" description="Glycine transporter" evidence="8">
    <location>
        <begin position="98"/>
        <end position="171"/>
    </location>
</feature>
<evidence type="ECO:0000313" key="10">
    <source>
        <dbReference type="Proteomes" id="UP000032679"/>
    </source>
</evidence>
<dbReference type="Proteomes" id="UP000032679">
    <property type="component" value="Unassembled WGS sequence"/>
</dbReference>
<feature type="transmembrane region" description="Helical" evidence="7">
    <location>
        <begin position="32"/>
        <end position="50"/>
    </location>
</feature>
<dbReference type="RefSeq" id="WP_048849059.1">
    <property type="nucleotide sequence ID" value="NZ_BALE01000022.1"/>
</dbReference>
<keyword evidence="5 7" id="KW-1133">Transmembrane helix</keyword>
<sequence>MTRQAIGQLITLADLAGTLVFAAEGALLAIHAHLDLLGVSVIAFMTALGGGMLRDVLLGAYPVAALTDRRYAAAVILGTALAVVAGPQLAHWHRPVLLLDAAGLALFAASGASKALMRGDSGFSATVMGMLTATGGGALRDLMLGEVPAILRTGFYASAAILESILIVTLKRWGMPMPFAAGIGAVIGLLIRLAAIAGDWRLPAF</sequence>
<evidence type="ECO:0000256" key="3">
    <source>
        <dbReference type="ARBA" id="ARBA00022475"/>
    </source>
</evidence>
<proteinExistence type="inferred from homology"/>
<name>A0A0D6MMK3_9PROT</name>
<organism evidence="9 10">
    <name type="scientific">Tanticharoenia sakaeratensis NBRC 103193</name>
    <dbReference type="NCBI Taxonomy" id="1231623"/>
    <lineage>
        <taxon>Bacteria</taxon>
        <taxon>Pseudomonadati</taxon>
        <taxon>Pseudomonadota</taxon>
        <taxon>Alphaproteobacteria</taxon>
        <taxon>Acetobacterales</taxon>
        <taxon>Acetobacteraceae</taxon>
        <taxon>Tanticharoenia</taxon>
    </lineage>
</organism>
<dbReference type="AlphaFoldDB" id="A0A0D6MMK3"/>
<feature type="transmembrane region" description="Helical" evidence="7">
    <location>
        <begin position="149"/>
        <end position="170"/>
    </location>
</feature>
<accession>A0A0D6MMK3</accession>
<keyword evidence="3" id="KW-1003">Cell membrane</keyword>
<protein>
    <recommendedName>
        <fullName evidence="8">Glycine transporter domain-containing protein</fullName>
    </recommendedName>
</protein>
<evidence type="ECO:0000256" key="6">
    <source>
        <dbReference type="ARBA" id="ARBA00023136"/>
    </source>
</evidence>
<evidence type="ECO:0000256" key="7">
    <source>
        <dbReference type="SAM" id="Phobius"/>
    </source>
</evidence>
<keyword evidence="6 7" id="KW-0472">Membrane</keyword>
<dbReference type="OrthoDB" id="9791874at2"/>
<evidence type="ECO:0000313" key="9">
    <source>
        <dbReference type="EMBL" id="GAN54513.1"/>
    </source>
</evidence>
<evidence type="ECO:0000256" key="5">
    <source>
        <dbReference type="ARBA" id="ARBA00022989"/>
    </source>
</evidence>
<dbReference type="EMBL" id="BALE01000022">
    <property type="protein sequence ID" value="GAN54513.1"/>
    <property type="molecule type" value="Genomic_DNA"/>
</dbReference>
<dbReference type="PANTHER" id="PTHR30506:SF3">
    <property type="entry name" value="UPF0126 INNER MEMBRANE PROTEIN YADS-RELATED"/>
    <property type="match status" value="1"/>
</dbReference>
<evidence type="ECO:0000259" key="8">
    <source>
        <dbReference type="Pfam" id="PF03458"/>
    </source>
</evidence>
<dbReference type="InterPro" id="IPR005115">
    <property type="entry name" value="Gly_transporter"/>
</dbReference>
<feature type="transmembrane region" description="Helical" evidence="7">
    <location>
        <begin position="177"/>
        <end position="197"/>
    </location>
</feature>
<comment type="similarity">
    <text evidence="2">Belongs to the UPF0126 family.</text>
</comment>
<comment type="caution">
    <text evidence="9">The sequence shown here is derived from an EMBL/GenBank/DDBJ whole genome shotgun (WGS) entry which is preliminary data.</text>
</comment>
<feature type="domain" description="Glycine transporter" evidence="8">
    <location>
        <begin position="12"/>
        <end position="84"/>
    </location>
</feature>
<dbReference type="STRING" id="1231623.Tasa_022_012"/>